<organism evidence="1">
    <name type="scientific">Oxyrrhis marina</name>
    <name type="common">Dinoflagellate</name>
    <dbReference type="NCBI Taxonomy" id="2969"/>
    <lineage>
        <taxon>Eukaryota</taxon>
        <taxon>Sar</taxon>
        <taxon>Alveolata</taxon>
        <taxon>Dinophyceae</taxon>
        <taxon>Oxyrrhinales</taxon>
        <taxon>Oxyrrhinaceae</taxon>
        <taxon>Oxyrrhis</taxon>
    </lineage>
</organism>
<gene>
    <name evidence="1" type="ORF">OMAR00292_LOCUS4393</name>
</gene>
<name>A0A7S3UL35_OXYMA</name>
<evidence type="ECO:0000313" key="1">
    <source>
        <dbReference type="EMBL" id="CAE0618517.1"/>
    </source>
</evidence>
<dbReference type="EMBL" id="HBIT01008594">
    <property type="protein sequence ID" value="CAE0618517.1"/>
    <property type="molecule type" value="Transcribed_RNA"/>
</dbReference>
<reference evidence="1" key="1">
    <citation type="submission" date="2021-01" db="EMBL/GenBank/DDBJ databases">
        <authorList>
            <person name="Corre E."/>
            <person name="Pelletier E."/>
            <person name="Niang G."/>
            <person name="Scheremetjew M."/>
            <person name="Finn R."/>
            <person name="Kale V."/>
            <person name="Holt S."/>
            <person name="Cochrane G."/>
            <person name="Meng A."/>
            <person name="Brown T."/>
            <person name="Cohen L."/>
        </authorList>
    </citation>
    <scope>NUCLEOTIDE SEQUENCE</scope>
    <source>
        <strain evidence="1">CCMP1795</strain>
    </source>
</reference>
<sequence length="123" mass="14628">MSTRTAALPHDFPHFAAWYGQLPSFQQLSHPDFANCRSERFRLRQLVDARYFLHSHYADHKNALTKATIKTAFEDWMMCRRITSLPADERPKAHKEWYKHKLERVAVNDVWEYRPLPKVAVTM</sequence>
<accession>A0A7S3UL35</accession>
<proteinExistence type="predicted"/>
<protein>
    <submittedName>
        <fullName evidence="1">Uncharacterized protein</fullName>
    </submittedName>
</protein>
<dbReference type="AlphaFoldDB" id="A0A7S3UL35"/>